<organism evidence="2 3">
    <name type="scientific">Temperatibacter marinus</name>
    <dbReference type="NCBI Taxonomy" id="1456591"/>
    <lineage>
        <taxon>Bacteria</taxon>
        <taxon>Pseudomonadati</taxon>
        <taxon>Pseudomonadota</taxon>
        <taxon>Alphaproteobacteria</taxon>
        <taxon>Kordiimonadales</taxon>
        <taxon>Temperatibacteraceae</taxon>
        <taxon>Temperatibacter</taxon>
    </lineage>
</organism>
<gene>
    <name evidence="2" type="ORF">QGN29_03965</name>
</gene>
<evidence type="ECO:0000313" key="3">
    <source>
        <dbReference type="Proteomes" id="UP001268683"/>
    </source>
</evidence>
<feature type="transmembrane region" description="Helical" evidence="1">
    <location>
        <begin position="129"/>
        <end position="150"/>
    </location>
</feature>
<feature type="transmembrane region" description="Helical" evidence="1">
    <location>
        <begin position="162"/>
        <end position="181"/>
    </location>
</feature>
<feature type="transmembrane region" description="Helical" evidence="1">
    <location>
        <begin position="105"/>
        <end position="123"/>
    </location>
</feature>
<dbReference type="EMBL" id="CP123872">
    <property type="protein sequence ID" value="WND03528.1"/>
    <property type="molecule type" value="Genomic_DNA"/>
</dbReference>
<dbReference type="KEGG" id="tmk:QGN29_03965"/>
<name>A0AA52EI04_9PROT</name>
<evidence type="ECO:0000313" key="2">
    <source>
        <dbReference type="EMBL" id="WND03528.1"/>
    </source>
</evidence>
<feature type="transmembrane region" description="Helical" evidence="1">
    <location>
        <begin position="76"/>
        <end position="93"/>
    </location>
</feature>
<proteinExistence type="predicted"/>
<keyword evidence="1" id="KW-0472">Membrane</keyword>
<accession>A0AA52EI04</accession>
<feature type="transmembrane region" description="Helical" evidence="1">
    <location>
        <begin position="187"/>
        <end position="211"/>
    </location>
</feature>
<feature type="transmembrane region" description="Helical" evidence="1">
    <location>
        <begin position="6"/>
        <end position="27"/>
    </location>
</feature>
<keyword evidence="1" id="KW-0812">Transmembrane</keyword>
<feature type="transmembrane region" description="Helical" evidence="1">
    <location>
        <begin position="39"/>
        <end position="56"/>
    </location>
</feature>
<reference evidence="2" key="1">
    <citation type="submission" date="2023-04" db="EMBL/GenBank/DDBJ databases">
        <title>Complete genome sequence of Temperatibacter marinus.</title>
        <authorList>
            <person name="Rong J.-C."/>
            <person name="Yi M.-L."/>
            <person name="Zhao Q."/>
        </authorList>
    </citation>
    <scope>NUCLEOTIDE SEQUENCE</scope>
    <source>
        <strain evidence="2">NBRC 110045</strain>
    </source>
</reference>
<dbReference type="Proteomes" id="UP001268683">
    <property type="component" value="Chromosome"/>
</dbReference>
<keyword evidence="3" id="KW-1185">Reference proteome</keyword>
<evidence type="ECO:0000256" key="1">
    <source>
        <dbReference type="SAM" id="Phobius"/>
    </source>
</evidence>
<protein>
    <submittedName>
        <fullName evidence="2">Uncharacterized protein</fullName>
    </submittedName>
</protein>
<sequence>MKDYTLSLALVDFLPVLFSGWGLCFVARWLSAIQPAAKNWVFGSIVFIFAAGLMKASWKLIVVLTGMNISFLDAQLFPVMGTGFILLAYAAVVITKDTWPNGMPILPLVLIAAAFGAGLYLYGQTGDRKWVFVGIASVTLANLVFSITMIRYSLKRAMKLPGFLFTLNLVGIFAMSGLARIENQTLAQQWAAETVNTGAQGCLLVAAWLLYKKSNIAKSHETVS</sequence>
<keyword evidence="1" id="KW-1133">Transmembrane helix</keyword>
<dbReference type="AlphaFoldDB" id="A0AA52EI04"/>
<dbReference type="RefSeq" id="WP_310799381.1">
    <property type="nucleotide sequence ID" value="NZ_CP123872.1"/>
</dbReference>